<keyword evidence="2" id="KW-1185">Reference proteome</keyword>
<evidence type="ECO:0008006" key="3">
    <source>
        <dbReference type="Google" id="ProtNLM"/>
    </source>
</evidence>
<name>A0AAD9WPL2_9ROSI</name>
<proteinExistence type="predicted"/>
<evidence type="ECO:0000313" key="1">
    <source>
        <dbReference type="EMBL" id="KAK2637743.1"/>
    </source>
</evidence>
<gene>
    <name evidence="1" type="ORF">Ddye_025538</name>
</gene>
<accession>A0AAD9WPL2</accession>
<comment type="caution">
    <text evidence="1">The sequence shown here is derived from an EMBL/GenBank/DDBJ whole genome shotgun (WGS) entry which is preliminary data.</text>
</comment>
<dbReference type="EMBL" id="JANJYI010000008">
    <property type="protein sequence ID" value="KAK2637743.1"/>
    <property type="molecule type" value="Genomic_DNA"/>
</dbReference>
<organism evidence="1 2">
    <name type="scientific">Dipteronia dyeriana</name>
    <dbReference type="NCBI Taxonomy" id="168575"/>
    <lineage>
        <taxon>Eukaryota</taxon>
        <taxon>Viridiplantae</taxon>
        <taxon>Streptophyta</taxon>
        <taxon>Embryophyta</taxon>
        <taxon>Tracheophyta</taxon>
        <taxon>Spermatophyta</taxon>
        <taxon>Magnoliopsida</taxon>
        <taxon>eudicotyledons</taxon>
        <taxon>Gunneridae</taxon>
        <taxon>Pentapetalae</taxon>
        <taxon>rosids</taxon>
        <taxon>malvids</taxon>
        <taxon>Sapindales</taxon>
        <taxon>Sapindaceae</taxon>
        <taxon>Hippocastanoideae</taxon>
        <taxon>Acereae</taxon>
        <taxon>Dipteronia</taxon>
    </lineage>
</organism>
<sequence length="115" mass="12847">MVKFRVTWWYKHFGKGVTDPISLLLLDVTGKFVDLDRIKNPKMGNWIPPESETLMFNVDGSARGSPGFAGIGGVLRDQIGKLFCSFSLSVGWYEAVMIKILVMLKHVTCVPQNLS</sequence>
<dbReference type="Proteomes" id="UP001280121">
    <property type="component" value="Unassembled WGS sequence"/>
</dbReference>
<evidence type="ECO:0000313" key="2">
    <source>
        <dbReference type="Proteomes" id="UP001280121"/>
    </source>
</evidence>
<protein>
    <recommendedName>
        <fullName evidence="3">RNase H type-1 domain-containing protein</fullName>
    </recommendedName>
</protein>
<dbReference type="AlphaFoldDB" id="A0AAD9WPL2"/>
<reference evidence="1" key="1">
    <citation type="journal article" date="2023" name="Plant J.">
        <title>Genome sequences and population genomics provide insights into the demographic history, inbreeding, and mutation load of two 'living fossil' tree species of Dipteronia.</title>
        <authorList>
            <person name="Feng Y."/>
            <person name="Comes H.P."/>
            <person name="Chen J."/>
            <person name="Zhu S."/>
            <person name="Lu R."/>
            <person name="Zhang X."/>
            <person name="Li P."/>
            <person name="Qiu J."/>
            <person name="Olsen K.M."/>
            <person name="Qiu Y."/>
        </authorList>
    </citation>
    <scope>NUCLEOTIDE SEQUENCE</scope>
    <source>
        <strain evidence="1">KIB01</strain>
    </source>
</reference>